<dbReference type="PANTHER" id="PTHR43525">
    <property type="entry name" value="PROTEIN MALY"/>
    <property type="match status" value="1"/>
</dbReference>
<dbReference type="InterPro" id="IPR004839">
    <property type="entry name" value="Aminotransferase_I/II_large"/>
</dbReference>
<dbReference type="CDD" id="cd00609">
    <property type="entry name" value="AAT_like"/>
    <property type="match status" value="1"/>
</dbReference>
<dbReference type="InterPro" id="IPR015424">
    <property type="entry name" value="PyrdxlP-dep_Trfase"/>
</dbReference>
<dbReference type="Proteomes" id="UP000644115">
    <property type="component" value="Unassembled WGS sequence"/>
</dbReference>
<dbReference type="InterPro" id="IPR027619">
    <property type="entry name" value="C-S_lyase_PatB-like"/>
</dbReference>
<dbReference type="EMBL" id="JACRWC010000100">
    <property type="protein sequence ID" value="MBC5999896.1"/>
    <property type="molecule type" value="Genomic_DNA"/>
</dbReference>
<sequence length="394" mass="45252">MKHDFDKVIDRRNTNSVKYDFAAECGMPEDVLPLWVADMDFQAPETVRQRLAEISRFGIYGYSNSRDDYFAAVQKWYSTHFRWKPKKEWLVKTPGVVFAIAAAIRAFTEPGDGVMIQQPVYYPFRNTILSNDRECVNSPLVLENGRYRMDLDDMERKIREHDVKLFILCSPHNPVGRVWTKDELAAAGRLCEKYDVIVVSDEIHSDFTYAGLTHTVFPSISPQLAERTILCTAPSKTFNLAGLQVSNIFVPDQKLRRAMRRAIDQTGYGNLNMMGLAACQAAYEEGEDWLQDLKRYLTDNLTYLRQRIKEDLPGIRLIEPEGTYLVWLDLRELDLSEVEQRKLIVDDARLWLDTGTMFGAEGAGFERINIACPRSTLKEAMDRLARALQKKGEV</sequence>
<gene>
    <name evidence="7" type="ORF">H8876_07785</name>
</gene>
<dbReference type="NCBIfam" id="TIGR04350">
    <property type="entry name" value="C_S_lyase_PatB"/>
    <property type="match status" value="1"/>
</dbReference>
<dbReference type="GO" id="GO:0030170">
    <property type="term" value="F:pyridoxal phosphate binding"/>
    <property type="evidence" value="ECO:0007669"/>
    <property type="project" value="InterPro"/>
</dbReference>
<keyword evidence="4" id="KW-0456">Lyase</keyword>
<dbReference type="GO" id="GO:0008483">
    <property type="term" value="F:transaminase activity"/>
    <property type="evidence" value="ECO:0007669"/>
    <property type="project" value="UniProtKB-KW"/>
</dbReference>
<dbReference type="RefSeq" id="WP_249287266.1">
    <property type="nucleotide sequence ID" value="NZ_JACRWC010000100.1"/>
</dbReference>
<proteinExistence type="inferred from homology"/>
<dbReference type="EC" id="4.4.1.13" evidence="2"/>
<keyword evidence="7" id="KW-0808">Transferase</keyword>
<dbReference type="Gene3D" id="3.40.640.10">
    <property type="entry name" value="Type I PLP-dependent aspartate aminotransferase-like (Major domain)"/>
    <property type="match status" value="1"/>
</dbReference>
<dbReference type="InterPro" id="IPR015422">
    <property type="entry name" value="PyrdxlP-dep_Trfase_small"/>
</dbReference>
<evidence type="ECO:0000256" key="4">
    <source>
        <dbReference type="ARBA" id="ARBA00023239"/>
    </source>
</evidence>
<comment type="caution">
    <text evidence="7">The sequence shown here is derived from an EMBL/GenBank/DDBJ whole genome shotgun (WGS) entry which is preliminary data.</text>
</comment>
<feature type="domain" description="Aminotransferase class I/classII large" evidence="6">
    <location>
        <begin position="31"/>
        <end position="384"/>
    </location>
</feature>
<dbReference type="Gene3D" id="3.90.1150.10">
    <property type="entry name" value="Aspartate Aminotransferase, domain 1"/>
    <property type="match status" value="1"/>
</dbReference>
<dbReference type="PANTHER" id="PTHR43525:SF1">
    <property type="entry name" value="PROTEIN MALY"/>
    <property type="match status" value="1"/>
</dbReference>
<dbReference type="SUPFAM" id="SSF53383">
    <property type="entry name" value="PLP-dependent transferases"/>
    <property type="match status" value="1"/>
</dbReference>
<keyword evidence="3" id="KW-0663">Pyridoxal phosphate</keyword>
<comment type="cofactor">
    <cofactor evidence="1">
        <name>pyridoxal 5'-phosphate</name>
        <dbReference type="ChEBI" id="CHEBI:597326"/>
    </cofactor>
</comment>
<evidence type="ECO:0000256" key="3">
    <source>
        <dbReference type="ARBA" id="ARBA00022898"/>
    </source>
</evidence>
<keyword evidence="7" id="KW-0032">Aminotransferase</keyword>
<evidence type="ECO:0000313" key="7">
    <source>
        <dbReference type="EMBL" id="MBC5999896.1"/>
    </source>
</evidence>
<evidence type="ECO:0000313" key="8">
    <source>
        <dbReference type="Proteomes" id="UP000644115"/>
    </source>
</evidence>
<reference evidence="7" key="1">
    <citation type="submission" date="2020-08" db="EMBL/GenBank/DDBJ databases">
        <authorList>
            <person name="Liu C."/>
            <person name="Sun Q."/>
        </authorList>
    </citation>
    <scope>NUCLEOTIDE SEQUENCE</scope>
    <source>
        <strain evidence="7">BX16</strain>
    </source>
</reference>
<evidence type="ECO:0000256" key="1">
    <source>
        <dbReference type="ARBA" id="ARBA00001933"/>
    </source>
</evidence>
<dbReference type="GO" id="GO:0047804">
    <property type="term" value="F:cysteine-S-conjugate beta-lyase activity"/>
    <property type="evidence" value="ECO:0007669"/>
    <property type="project" value="UniProtKB-EC"/>
</dbReference>
<evidence type="ECO:0000259" key="6">
    <source>
        <dbReference type="Pfam" id="PF00155"/>
    </source>
</evidence>
<evidence type="ECO:0000256" key="2">
    <source>
        <dbReference type="ARBA" id="ARBA00012224"/>
    </source>
</evidence>
<evidence type="ECO:0000256" key="5">
    <source>
        <dbReference type="ARBA" id="ARBA00037974"/>
    </source>
</evidence>
<protein>
    <recommendedName>
        <fullName evidence="2">cysteine-S-conjugate beta-lyase</fullName>
        <ecNumber evidence="2">4.4.1.13</ecNumber>
    </recommendedName>
</protein>
<keyword evidence="8" id="KW-1185">Reference proteome</keyword>
<dbReference type="InterPro" id="IPR015421">
    <property type="entry name" value="PyrdxlP-dep_Trfase_major"/>
</dbReference>
<dbReference type="Pfam" id="PF00155">
    <property type="entry name" value="Aminotran_1_2"/>
    <property type="match status" value="1"/>
</dbReference>
<organism evidence="7 8">
    <name type="scientific">Lentihominibacter faecis</name>
    <dbReference type="NCBI Taxonomy" id="2764712"/>
    <lineage>
        <taxon>Bacteria</taxon>
        <taxon>Bacillati</taxon>
        <taxon>Bacillota</taxon>
        <taxon>Clostridia</taxon>
        <taxon>Peptostreptococcales</taxon>
        <taxon>Anaerovoracaceae</taxon>
        <taxon>Lentihominibacter</taxon>
    </lineage>
</organism>
<dbReference type="InterPro" id="IPR051798">
    <property type="entry name" value="Class-II_PLP-Dep_Aminotrans"/>
</dbReference>
<comment type="similarity">
    <text evidence="5">Belongs to the class-II pyridoxal-phosphate-dependent aminotransferase family. MalY/PatB cystathionine beta-lyase subfamily.</text>
</comment>
<accession>A0A923NF13</accession>
<dbReference type="AlphaFoldDB" id="A0A923NF13"/>
<name>A0A923NF13_9FIRM</name>